<dbReference type="PANTHER" id="PTHR31739:SF25">
    <property type="entry name" value="(E,E)-GERANYLLINALOOL SYNTHASE"/>
    <property type="match status" value="1"/>
</dbReference>
<evidence type="ECO:0008006" key="3">
    <source>
        <dbReference type="Google" id="ProtNLM"/>
    </source>
</evidence>
<name>A0A0K2ZKT0_9XANT</name>
<dbReference type="EMBL" id="CXOI01000023">
    <property type="protein sequence ID" value="CTP86243.1"/>
    <property type="molecule type" value="Genomic_DNA"/>
</dbReference>
<dbReference type="InterPro" id="IPR050148">
    <property type="entry name" value="Terpene_synthase-like"/>
</dbReference>
<organism evidence="1 2">
    <name type="scientific">Xanthomonas graminis pv. arrhenatheri LMG 727</name>
    <dbReference type="NCBI Taxonomy" id="1195923"/>
    <lineage>
        <taxon>Bacteria</taxon>
        <taxon>Pseudomonadati</taxon>
        <taxon>Pseudomonadota</taxon>
        <taxon>Gammaproteobacteria</taxon>
        <taxon>Lysobacterales</taxon>
        <taxon>Lysobacteraceae</taxon>
        <taxon>Xanthomonas</taxon>
        <taxon>Xanthomonas translucens group</taxon>
        <taxon>Xanthomonas graminis</taxon>
    </lineage>
</organism>
<dbReference type="InterPro" id="IPR008930">
    <property type="entry name" value="Terpenoid_cyclase/PrenylTrfase"/>
</dbReference>
<dbReference type="Gene3D" id="1.50.10.20">
    <property type="match status" value="1"/>
</dbReference>
<evidence type="ECO:0000313" key="1">
    <source>
        <dbReference type="EMBL" id="CTP86243.1"/>
    </source>
</evidence>
<dbReference type="Gene3D" id="1.50.10.160">
    <property type="match status" value="1"/>
</dbReference>
<sequence>MRQIQFLVSHCQKEARVNALSEQILHELRQLLREMHDGGSVGPSCYDTARSLQVHGDWADRQDAYMWLIAQQQADGGWGSTDFPLFRHVPTWAALLALQRVEQLPGAADALRAATRFLVTAPDPYAHAVPEDAPIGAELILPQLCSEAARLLAAVDHPRHAALLPLRQARLAKLGAVTLPSGHPLLHSWEAWGTLPATARPDADGSIGISPAATAAWRAQALAQGGTPQLGSADAYLQAAARATRSGIDGVVPNVWPIDVFEPCWSLYTLHLAELFAHPALIDTVQPIVAQIDERMSVRGLGPALHFAADADDTAVALCVLHLAGRKPTADALRQFESGALFVTFPGERNTSVSTNIHVLHALRLLGRPADGASAYVQAQRNLRGLWDNEKWHVSWLYPTAHALAALSQAQPQWRDERALAGLLQAQRDDGGWGAGSGSTLEETAYALFALHAMDEREEPQGRRRIAQAVARALDYMLARYTPGAPTQIPLWIGKELYCPVRVVRVTELAGLWLAHRWGCRSPGHAAEATP</sequence>
<reference evidence="2" key="1">
    <citation type="submission" date="2015-07" db="EMBL/GenBank/DDBJ databases">
        <authorList>
            <person name="Wibberg D."/>
        </authorList>
    </citation>
    <scope>NUCLEOTIDE SEQUENCE [LARGE SCALE GENOMIC DNA]</scope>
</reference>
<gene>
    <name evidence="1" type="ORF">XTALMG727_1615</name>
</gene>
<accession>A0A0K2ZKT0</accession>
<evidence type="ECO:0000313" key="2">
    <source>
        <dbReference type="Proteomes" id="UP000046187"/>
    </source>
</evidence>
<dbReference type="GO" id="GO:0010333">
    <property type="term" value="F:terpene synthase activity"/>
    <property type="evidence" value="ECO:0007669"/>
    <property type="project" value="InterPro"/>
</dbReference>
<dbReference type="Proteomes" id="UP000046187">
    <property type="component" value="Unassembled WGS sequence"/>
</dbReference>
<dbReference type="GO" id="GO:0000287">
    <property type="term" value="F:magnesium ion binding"/>
    <property type="evidence" value="ECO:0007669"/>
    <property type="project" value="TreeGrafter"/>
</dbReference>
<protein>
    <recommendedName>
        <fullName evidence="3">Squalene cyclase C-terminal domain-containing protein</fullName>
    </recommendedName>
</protein>
<dbReference type="PANTHER" id="PTHR31739">
    <property type="entry name" value="ENT-COPALYL DIPHOSPHATE SYNTHASE, CHLOROPLASTIC"/>
    <property type="match status" value="1"/>
</dbReference>
<dbReference type="GO" id="GO:0016102">
    <property type="term" value="P:diterpenoid biosynthetic process"/>
    <property type="evidence" value="ECO:0007669"/>
    <property type="project" value="TreeGrafter"/>
</dbReference>
<dbReference type="CDD" id="cd00688">
    <property type="entry name" value="ISOPREN_C2_like"/>
    <property type="match status" value="1"/>
</dbReference>
<dbReference type="RefSeq" id="WP_196765058.1">
    <property type="nucleotide sequence ID" value="NZ_CXOI01000023.1"/>
</dbReference>
<dbReference type="SUPFAM" id="SSF48239">
    <property type="entry name" value="Terpenoid cyclases/Protein prenyltransferases"/>
    <property type="match status" value="2"/>
</dbReference>
<dbReference type="AlphaFoldDB" id="A0A0K2ZKT0"/>
<keyword evidence="2" id="KW-1185">Reference proteome</keyword>
<proteinExistence type="predicted"/>